<proteinExistence type="predicted"/>
<dbReference type="PANTHER" id="PTHR30050:SF4">
    <property type="entry name" value="ATP-BINDING PROTEIN RV3427C IN INSERTION SEQUENCE-RELATED"/>
    <property type="match status" value="1"/>
</dbReference>
<dbReference type="Proteomes" id="UP000181899">
    <property type="component" value="Unassembled WGS sequence"/>
</dbReference>
<dbReference type="RefSeq" id="WP_242943568.1">
    <property type="nucleotide sequence ID" value="NZ_FOVK01000016.1"/>
</dbReference>
<dbReference type="AlphaFoldDB" id="A0A1I5EHJ7"/>
<dbReference type="InterPro" id="IPR002611">
    <property type="entry name" value="IstB_ATP-bd"/>
</dbReference>
<accession>A0A1I5EHJ7</accession>
<dbReference type="PIRSF" id="PIRSF003073">
    <property type="entry name" value="DNAC_TnpB_IstB"/>
    <property type="match status" value="1"/>
</dbReference>
<name>A0A1I5EHJ7_9CLOT</name>
<evidence type="ECO:0000313" key="2">
    <source>
        <dbReference type="EMBL" id="SFO10806.1"/>
    </source>
</evidence>
<protein>
    <submittedName>
        <fullName evidence="2">DNA replication protein DnaC</fullName>
    </submittedName>
</protein>
<feature type="domain" description="IstB-like ATP-binding" evidence="1">
    <location>
        <begin position="11"/>
        <end position="237"/>
    </location>
</feature>
<dbReference type="PANTHER" id="PTHR30050">
    <property type="entry name" value="CHROMOSOMAL REPLICATION INITIATOR PROTEIN DNAA"/>
    <property type="match status" value="1"/>
</dbReference>
<dbReference type="SUPFAM" id="SSF52540">
    <property type="entry name" value="P-loop containing nucleoside triphosphate hydrolases"/>
    <property type="match status" value="1"/>
</dbReference>
<dbReference type="CDD" id="cd00009">
    <property type="entry name" value="AAA"/>
    <property type="match status" value="1"/>
</dbReference>
<keyword evidence="3" id="KW-1185">Reference proteome</keyword>
<dbReference type="InterPro" id="IPR028350">
    <property type="entry name" value="DNAC/IstB-like"/>
</dbReference>
<dbReference type="InterPro" id="IPR027417">
    <property type="entry name" value="P-loop_NTPase"/>
</dbReference>
<evidence type="ECO:0000313" key="3">
    <source>
        <dbReference type="Proteomes" id="UP000181899"/>
    </source>
</evidence>
<dbReference type="GO" id="GO:0005524">
    <property type="term" value="F:ATP binding"/>
    <property type="evidence" value="ECO:0007669"/>
    <property type="project" value="InterPro"/>
</dbReference>
<sequence length="253" mass="29269">MTILNEETRRKLRELNLSEFIEAIELQSQGVDYSILSFEDRLKVAVDYVYQKKYNSRVQSLIRLSKFRIPNAVLSDVHYVDRGLDHQTMITLSSCQFIDMSSSIIFHGFAGSGKSYLACAIGRQACMQGIRTRYIRIPDLLILRDEASLAKQGISRLLKKFSSYKLLILDEWLLDSLSDEQQHFLFELIERRHDCSSTIFCTQFKKDEWHARLGGGIHADAMMDRIVHNAIWVFSGTLNMRKYLANVNNPFES</sequence>
<dbReference type="EMBL" id="FOVK01000016">
    <property type="protein sequence ID" value="SFO10806.1"/>
    <property type="molecule type" value="Genomic_DNA"/>
</dbReference>
<reference evidence="2 3" key="1">
    <citation type="submission" date="2016-10" db="EMBL/GenBank/DDBJ databases">
        <authorList>
            <person name="de Groot N.N."/>
        </authorList>
    </citation>
    <scope>NUCLEOTIDE SEQUENCE [LARGE SCALE GENOMIC DNA]</scope>
    <source>
        <strain evidence="2 3">ML2</strain>
    </source>
</reference>
<gene>
    <name evidence="2" type="ORF">SAMN04488695_11638</name>
</gene>
<dbReference type="GO" id="GO:0006260">
    <property type="term" value="P:DNA replication"/>
    <property type="evidence" value="ECO:0007669"/>
    <property type="project" value="TreeGrafter"/>
</dbReference>
<organism evidence="2 3">
    <name type="scientific">Proteiniclasticum ruminis</name>
    <dbReference type="NCBI Taxonomy" id="398199"/>
    <lineage>
        <taxon>Bacteria</taxon>
        <taxon>Bacillati</taxon>
        <taxon>Bacillota</taxon>
        <taxon>Clostridia</taxon>
        <taxon>Eubacteriales</taxon>
        <taxon>Clostridiaceae</taxon>
        <taxon>Proteiniclasticum</taxon>
    </lineage>
</organism>
<dbReference type="Gene3D" id="3.40.50.300">
    <property type="entry name" value="P-loop containing nucleotide triphosphate hydrolases"/>
    <property type="match status" value="1"/>
</dbReference>
<evidence type="ECO:0000259" key="1">
    <source>
        <dbReference type="Pfam" id="PF01695"/>
    </source>
</evidence>
<dbReference type="Pfam" id="PF01695">
    <property type="entry name" value="IstB_IS21"/>
    <property type="match status" value="1"/>
</dbReference>